<organism evidence="1 2">
    <name type="scientific">Protea cynaroides</name>
    <dbReference type="NCBI Taxonomy" id="273540"/>
    <lineage>
        <taxon>Eukaryota</taxon>
        <taxon>Viridiplantae</taxon>
        <taxon>Streptophyta</taxon>
        <taxon>Embryophyta</taxon>
        <taxon>Tracheophyta</taxon>
        <taxon>Spermatophyta</taxon>
        <taxon>Magnoliopsida</taxon>
        <taxon>Proteales</taxon>
        <taxon>Proteaceae</taxon>
        <taxon>Protea</taxon>
    </lineage>
</organism>
<evidence type="ECO:0000313" key="1">
    <source>
        <dbReference type="EMBL" id="KAJ4981233.1"/>
    </source>
</evidence>
<name>A0A9Q0L2F0_9MAGN</name>
<keyword evidence="2" id="KW-1185">Reference proteome</keyword>
<dbReference type="Proteomes" id="UP001141806">
    <property type="component" value="Unassembled WGS sequence"/>
</dbReference>
<comment type="caution">
    <text evidence="1">The sequence shown here is derived from an EMBL/GenBank/DDBJ whole genome shotgun (WGS) entry which is preliminary data.</text>
</comment>
<proteinExistence type="predicted"/>
<accession>A0A9Q0L2F0</accession>
<protein>
    <submittedName>
        <fullName evidence="1">Uncharacterized protein</fullName>
    </submittedName>
</protein>
<reference evidence="1" key="1">
    <citation type="journal article" date="2023" name="Plant J.">
        <title>The genome of the king protea, Protea cynaroides.</title>
        <authorList>
            <person name="Chang J."/>
            <person name="Duong T.A."/>
            <person name="Schoeman C."/>
            <person name="Ma X."/>
            <person name="Roodt D."/>
            <person name="Barker N."/>
            <person name="Li Z."/>
            <person name="Van de Peer Y."/>
            <person name="Mizrachi E."/>
        </authorList>
    </citation>
    <scope>NUCLEOTIDE SEQUENCE</scope>
    <source>
        <tissue evidence="1">Young leaves</tissue>
    </source>
</reference>
<sequence>MPIIGLSTPSQQILVLNYTVASQPHLTQSNPLDAQLQLQSCPFQDASTTHYISSTRSTLESPDLSFTAVQNFEGESSSQSVPILQLLHGLSGPGSSSLLGFSKVNQPTHTQSHFLSSTTPTPLTLAQQFALINYLTTNPSLAHALLNLAPQLSDLSLSAHRQLPMLPLSQGQSSTLFGSSSGSFEAYDLAIQPIPLSVSLPTEPSISTF</sequence>
<gene>
    <name evidence="1" type="ORF">NE237_032070</name>
</gene>
<dbReference type="EMBL" id="JAMYWD010000001">
    <property type="protein sequence ID" value="KAJ4981233.1"/>
    <property type="molecule type" value="Genomic_DNA"/>
</dbReference>
<evidence type="ECO:0000313" key="2">
    <source>
        <dbReference type="Proteomes" id="UP001141806"/>
    </source>
</evidence>
<dbReference type="AlphaFoldDB" id="A0A9Q0L2F0"/>